<keyword evidence="9" id="KW-1185">Reference proteome</keyword>
<evidence type="ECO:0000256" key="3">
    <source>
        <dbReference type="ARBA" id="ARBA00022857"/>
    </source>
</evidence>
<organism evidence="8 9">
    <name type="scientific">Flavobacterium sedimenticola</name>
    <dbReference type="NCBI Taxonomy" id="3043286"/>
    <lineage>
        <taxon>Bacteria</taxon>
        <taxon>Pseudomonadati</taxon>
        <taxon>Bacteroidota</taxon>
        <taxon>Flavobacteriia</taxon>
        <taxon>Flavobacteriales</taxon>
        <taxon>Flavobacteriaceae</taxon>
        <taxon>Flavobacterium</taxon>
    </lineage>
</organism>
<keyword evidence="2 6" id="KW-0067">ATP-binding</keyword>
<feature type="binding site" evidence="6">
    <location>
        <position position="211"/>
    </location>
    <ligand>
        <name>AMP</name>
        <dbReference type="ChEBI" id="CHEBI:456215"/>
    </ligand>
</feature>
<dbReference type="Pfam" id="PF01256">
    <property type="entry name" value="Carb_kinase"/>
    <property type="match status" value="1"/>
</dbReference>
<evidence type="ECO:0000256" key="5">
    <source>
        <dbReference type="ARBA" id="ARBA00023239"/>
    </source>
</evidence>
<comment type="catalytic activity">
    <reaction evidence="6">
        <text>(6S)-NADPHX + ADP = AMP + phosphate + NADPH + H(+)</text>
        <dbReference type="Rhea" id="RHEA:32235"/>
        <dbReference type="ChEBI" id="CHEBI:15378"/>
        <dbReference type="ChEBI" id="CHEBI:43474"/>
        <dbReference type="ChEBI" id="CHEBI:57783"/>
        <dbReference type="ChEBI" id="CHEBI:64076"/>
        <dbReference type="ChEBI" id="CHEBI:456215"/>
        <dbReference type="ChEBI" id="CHEBI:456216"/>
        <dbReference type="EC" id="4.2.1.136"/>
    </reaction>
</comment>
<evidence type="ECO:0000256" key="2">
    <source>
        <dbReference type="ARBA" id="ARBA00022840"/>
    </source>
</evidence>
<dbReference type="NCBIfam" id="TIGR00196">
    <property type="entry name" value="yjeF_cterm"/>
    <property type="match status" value="1"/>
</dbReference>
<protein>
    <recommendedName>
        <fullName evidence="6">ADP-dependent (S)-NAD(P)H-hydrate dehydratase</fullName>
        <ecNumber evidence="6">4.2.1.136</ecNumber>
    </recommendedName>
    <alternativeName>
        <fullName evidence="6">ADP-dependent NAD(P)HX dehydratase</fullName>
    </alternativeName>
</protein>
<dbReference type="PANTHER" id="PTHR12592:SF0">
    <property type="entry name" value="ATP-DEPENDENT (S)-NAD(P)H-HYDRATE DEHYDRATASE"/>
    <property type="match status" value="1"/>
</dbReference>
<dbReference type="Gene3D" id="3.40.1190.20">
    <property type="match status" value="1"/>
</dbReference>
<keyword evidence="5 6" id="KW-0456">Lyase</keyword>
<feature type="binding site" evidence="6">
    <location>
        <position position="97"/>
    </location>
    <ligand>
        <name>(6S)-NADPHX</name>
        <dbReference type="ChEBI" id="CHEBI:64076"/>
    </ligand>
</feature>
<evidence type="ECO:0000259" key="7">
    <source>
        <dbReference type="PROSITE" id="PS51383"/>
    </source>
</evidence>
<proteinExistence type="inferred from homology"/>
<feature type="binding site" evidence="6">
    <location>
        <position position="212"/>
    </location>
    <ligand>
        <name>(6S)-NADPHX</name>
        <dbReference type="ChEBI" id="CHEBI:64076"/>
    </ligand>
</feature>
<evidence type="ECO:0000256" key="6">
    <source>
        <dbReference type="HAMAP-Rule" id="MF_01965"/>
    </source>
</evidence>
<evidence type="ECO:0000313" key="8">
    <source>
        <dbReference type="EMBL" id="MDI9256095.1"/>
    </source>
</evidence>
<dbReference type="CDD" id="cd01171">
    <property type="entry name" value="YXKO-related"/>
    <property type="match status" value="1"/>
</dbReference>
<dbReference type="Proteomes" id="UP001230035">
    <property type="component" value="Unassembled WGS sequence"/>
</dbReference>
<dbReference type="InterPro" id="IPR000631">
    <property type="entry name" value="CARKD"/>
</dbReference>
<dbReference type="PROSITE" id="PS51383">
    <property type="entry name" value="YJEF_C_3"/>
    <property type="match status" value="1"/>
</dbReference>
<dbReference type="EC" id="4.2.1.136" evidence="6"/>
<feature type="binding site" evidence="6">
    <location>
        <position position="148"/>
    </location>
    <ligand>
        <name>(6S)-NADPHX</name>
        <dbReference type="ChEBI" id="CHEBI:64076"/>
    </ligand>
</feature>
<name>A0ABT6XM97_9FLAO</name>
<dbReference type="PANTHER" id="PTHR12592">
    <property type="entry name" value="ATP-DEPENDENT (S)-NAD(P)H-HYDRATE DEHYDRATASE FAMILY MEMBER"/>
    <property type="match status" value="1"/>
</dbReference>
<comment type="function">
    <text evidence="6">Catalyzes the dehydration of the S-form of NAD(P)HX at the expense of ADP, which is converted to AMP. Together with NAD(P)HX epimerase, which catalyzes the epimerization of the S- and R-forms, the enzyme allows the repair of both epimers of NAD(P)HX, a damaged form of NAD(P)H that is a result of enzymatic or heat-dependent hydration.</text>
</comment>
<evidence type="ECO:0000313" key="9">
    <source>
        <dbReference type="Proteomes" id="UP001230035"/>
    </source>
</evidence>
<accession>A0ABT6XM97</accession>
<comment type="catalytic activity">
    <reaction evidence="6">
        <text>(6S)-NADHX + ADP = AMP + phosphate + NADH + H(+)</text>
        <dbReference type="Rhea" id="RHEA:32223"/>
        <dbReference type="ChEBI" id="CHEBI:15378"/>
        <dbReference type="ChEBI" id="CHEBI:43474"/>
        <dbReference type="ChEBI" id="CHEBI:57945"/>
        <dbReference type="ChEBI" id="CHEBI:64074"/>
        <dbReference type="ChEBI" id="CHEBI:456215"/>
        <dbReference type="ChEBI" id="CHEBI:456216"/>
        <dbReference type="EC" id="4.2.1.136"/>
    </reaction>
</comment>
<feature type="binding site" evidence="6">
    <location>
        <position position="40"/>
    </location>
    <ligand>
        <name>(6S)-NADPHX</name>
        <dbReference type="ChEBI" id="CHEBI:64076"/>
    </ligand>
</feature>
<evidence type="ECO:0000256" key="1">
    <source>
        <dbReference type="ARBA" id="ARBA00022741"/>
    </source>
</evidence>
<dbReference type="InterPro" id="IPR029056">
    <property type="entry name" value="Ribokinase-like"/>
</dbReference>
<comment type="subunit">
    <text evidence="6">Homotetramer.</text>
</comment>
<sequence length="282" mass="30172">MNSLDLHTIQAIVKKRNPNANKSHHGHALLVAGSKAKMGAAIIAAKACLRSGAGLVTLNISRKERQAVFAAIPEAMIAFREEDHSLEKHTAFGIGPGLGTDKSAERKVASLLENIKLPIVLDADALTVLANNPKLFTKIPPNSIVTPHEKEFDRMFGQHANNPDRRQTAIQKATEFQLVIVLKSSQTFITNGSQNFLNTTGNAGLAKGGSGDALTGMITAFTAQGYEPLQAACLGVFLHGLAADITLETQSEESMLISDVIENIGKAFRKIEIKDEGLSKKG</sequence>
<gene>
    <name evidence="6" type="primary">nnrD</name>
    <name evidence="8" type="ORF">QHT84_01570</name>
</gene>
<comment type="caution">
    <text evidence="8">The sequence shown here is derived from an EMBL/GenBank/DDBJ whole genome shotgun (WGS) entry which is preliminary data.</text>
</comment>
<dbReference type="HAMAP" id="MF_01965">
    <property type="entry name" value="NADHX_dehydratase"/>
    <property type="match status" value="1"/>
</dbReference>
<feature type="domain" description="YjeF C-terminal" evidence="7">
    <location>
        <begin position="5"/>
        <end position="271"/>
    </location>
</feature>
<comment type="similarity">
    <text evidence="6">Belongs to the NnrD/CARKD family.</text>
</comment>
<evidence type="ECO:0000256" key="4">
    <source>
        <dbReference type="ARBA" id="ARBA00023027"/>
    </source>
</evidence>
<reference evidence="8 9" key="1">
    <citation type="submission" date="2023-05" db="EMBL/GenBank/DDBJ databases">
        <title>Flavobacterium sedimenti sp. nov., isolated from the sediment.</title>
        <authorList>
            <person name="Wu N."/>
        </authorList>
    </citation>
    <scope>NUCLEOTIDE SEQUENCE [LARGE SCALE GENOMIC DNA]</scope>
    <source>
        <strain evidence="8 9">YZ-48</strain>
    </source>
</reference>
<keyword evidence="4 6" id="KW-0520">NAD</keyword>
<comment type="cofactor">
    <cofactor evidence="6">
        <name>Mg(2+)</name>
        <dbReference type="ChEBI" id="CHEBI:18420"/>
    </cofactor>
</comment>
<feature type="binding site" evidence="6">
    <location>
        <begin position="183"/>
        <end position="187"/>
    </location>
    <ligand>
        <name>AMP</name>
        <dbReference type="ChEBI" id="CHEBI:456215"/>
    </ligand>
</feature>
<keyword evidence="3 6" id="KW-0521">NADP</keyword>
<dbReference type="EMBL" id="JASGBP010000001">
    <property type="protein sequence ID" value="MDI9256095.1"/>
    <property type="molecule type" value="Genomic_DNA"/>
</dbReference>
<dbReference type="RefSeq" id="WP_283237781.1">
    <property type="nucleotide sequence ID" value="NZ_JASGBP010000001.1"/>
</dbReference>
<keyword evidence="1 6" id="KW-0547">Nucleotide-binding</keyword>
<dbReference type="SUPFAM" id="SSF53613">
    <property type="entry name" value="Ribokinase-like"/>
    <property type="match status" value="1"/>
</dbReference>